<feature type="domain" description="HAMP" evidence="9">
    <location>
        <begin position="323"/>
        <end position="379"/>
    </location>
</feature>
<evidence type="ECO:0000256" key="7">
    <source>
        <dbReference type="SAM" id="Phobius"/>
    </source>
</evidence>
<dbReference type="PANTHER" id="PTHR32089:SF112">
    <property type="entry name" value="LYSOZYME-LIKE PROTEIN-RELATED"/>
    <property type="match status" value="1"/>
</dbReference>
<dbReference type="PROSITE" id="PS50885">
    <property type="entry name" value="HAMP"/>
    <property type="match status" value="1"/>
</dbReference>
<reference evidence="10 11" key="1">
    <citation type="submission" date="2024-09" db="EMBL/GenBank/DDBJ databases">
        <authorList>
            <person name="Sun Q."/>
            <person name="Mori K."/>
        </authorList>
    </citation>
    <scope>NUCLEOTIDE SEQUENCE [LARGE SCALE GENOMIC DNA]</scope>
    <source>
        <strain evidence="10 11">CCM 7759</strain>
    </source>
</reference>
<dbReference type="SUPFAM" id="SSF103190">
    <property type="entry name" value="Sensory domain-like"/>
    <property type="match status" value="1"/>
</dbReference>
<proteinExistence type="inferred from homology"/>
<keyword evidence="3 7" id="KW-0472">Membrane</keyword>
<dbReference type="SMART" id="SM00283">
    <property type="entry name" value="MA"/>
    <property type="match status" value="1"/>
</dbReference>
<evidence type="ECO:0000259" key="9">
    <source>
        <dbReference type="PROSITE" id="PS50885"/>
    </source>
</evidence>
<evidence type="ECO:0000256" key="1">
    <source>
        <dbReference type="ARBA" id="ARBA00004236"/>
    </source>
</evidence>
<evidence type="ECO:0000256" key="2">
    <source>
        <dbReference type="ARBA" id="ARBA00022475"/>
    </source>
</evidence>
<comment type="subcellular location">
    <subcellularLocation>
        <location evidence="1">Cell membrane</location>
    </subcellularLocation>
</comment>
<dbReference type="EMBL" id="JBHLWN010000051">
    <property type="protein sequence ID" value="MFC0213448.1"/>
    <property type="molecule type" value="Genomic_DNA"/>
</dbReference>
<dbReference type="RefSeq" id="WP_377470763.1">
    <property type="nucleotide sequence ID" value="NZ_JBHLWN010000051.1"/>
</dbReference>
<organism evidence="10 11">
    <name type="scientific">Paenibacillus chartarius</name>
    <dbReference type="NCBI Taxonomy" id="747481"/>
    <lineage>
        <taxon>Bacteria</taxon>
        <taxon>Bacillati</taxon>
        <taxon>Bacillota</taxon>
        <taxon>Bacilli</taxon>
        <taxon>Bacillales</taxon>
        <taxon>Paenibacillaceae</taxon>
        <taxon>Paenibacillus</taxon>
    </lineage>
</organism>
<name>A0ABV6DLC3_9BACL</name>
<evidence type="ECO:0000313" key="10">
    <source>
        <dbReference type="EMBL" id="MFC0213448.1"/>
    </source>
</evidence>
<dbReference type="InterPro" id="IPR004089">
    <property type="entry name" value="MCPsignal_dom"/>
</dbReference>
<dbReference type="CDD" id="cd18773">
    <property type="entry name" value="PDC1_HK_sensor"/>
    <property type="match status" value="1"/>
</dbReference>
<dbReference type="SUPFAM" id="SSF58104">
    <property type="entry name" value="Methyl-accepting chemotaxis protein (MCP) signaling domain"/>
    <property type="match status" value="1"/>
</dbReference>
<evidence type="ECO:0000256" key="4">
    <source>
        <dbReference type="ARBA" id="ARBA00023224"/>
    </source>
</evidence>
<dbReference type="CDD" id="cd12912">
    <property type="entry name" value="PDC2_MCP_like"/>
    <property type="match status" value="1"/>
</dbReference>
<dbReference type="PROSITE" id="PS50111">
    <property type="entry name" value="CHEMOTAXIS_TRANSDUC_2"/>
    <property type="match status" value="1"/>
</dbReference>
<keyword evidence="4 6" id="KW-0807">Transducer</keyword>
<sequence>MFSGKKGKASRRFIRFGIRQKLLAVFLGILIVSIAASGVLVNLKVGETLEKQAQTAALDTVSSQVNVISGLLDKETLLPSYLTSTAEVQNLLTSGKDADAVYNMLVKYSEGKKNLERIFIVNKDGTMVSNTDKSLIGASLKERSYNVATIQSKQGQISETLTSKSTNTQIVVITHPIMEKNGDKILGYIGTSIYAESMASYLSTLKLGESKTSQAVLIDEKANYIYNADKSLIGKPAETETFKQIAEKVKAEGAIPVSSITYTENGVERIAIVSSIPRTKWALILSLDVSDLKSSAKGMAAYLLLVGLIILLAAAVVVYMVSHNIASSISMVTRLINKTAGLDLTEDASYAKLLKNRDETGEMSRSMMEMREALRSMVDLLKRSSEQISKNTDEVSSFIDTVYTNSNESSAVTEELSAGMAQTAASAEAISRSVTEVVALMSDISSKVNQGSQLSAEIIQKAHELKADAEQSTNRTNGIYDDVKVKMEHAIEHSKTVENINALADVILGITSQTNLLALNAAIEAARAGEAGRGFAVVAGEIRKLAEQSSNTAANIQKIVAEVNTAVGNMTSSSETMLMLLDKDIRNDYSKFIASSEKYNSDATTISAMMANIQSLSNRLEEALGQISSSVKGTATTVDSSAKGINEIAASTAENVSLAELAERKTKESISNAEALKEIVEKFKL</sequence>
<dbReference type="Gene3D" id="1.10.287.950">
    <property type="entry name" value="Methyl-accepting chemotaxis protein"/>
    <property type="match status" value="1"/>
</dbReference>
<dbReference type="Gene3D" id="3.30.450.20">
    <property type="entry name" value="PAS domain"/>
    <property type="match status" value="2"/>
</dbReference>
<protein>
    <submittedName>
        <fullName evidence="10">Methyl-accepting chemotaxis protein</fullName>
    </submittedName>
</protein>
<feature type="transmembrane region" description="Helical" evidence="7">
    <location>
        <begin position="299"/>
        <end position="321"/>
    </location>
</feature>
<keyword evidence="11" id="KW-1185">Reference proteome</keyword>
<comment type="caution">
    <text evidence="10">The sequence shown here is derived from an EMBL/GenBank/DDBJ whole genome shotgun (WGS) entry which is preliminary data.</text>
</comment>
<evidence type="ECO:0000256" key="3">
    <source>
        <dbReference type="ARBA" id="ARBA00023136"/>
    </source>
</evidence>
<dbReference type="Pfam" id="PF00015">
    <property type="entry name" value="MCPsignal"/>
    <property type="match status" value="1"/>
</dbReference>
<keyword evidence="7" id="KW-0812">Transmembrane</keyword>
<accession>A0ABV6DLC3</accession>
<dbReference type="PANTHER" id="PTHR32089">
    <property type="entry name" value="METHYL-ACCEPTING CHEMOTAXIS PROTEIN MCPB"/>
    <property type="match status" value="1"/>
</dbReference>
<evidence type="ECO:0000256" key="6">
    <source>
        <dbReference type="PROSITE-ProRule" id="PRU00284"/>
    </source>
</evidence>
<dbReference type="InterPro" id="IPR003660">
    <property type="entry name" value="HAMP_dom"/>
</dbReference>
<feature type="domain" description="Methyl-accepting transducer" evidence="8">
    <location>
        <begin position="384"/>
        <end position="649"/>
    </location>
</feature>
<keyword evidence="7" id="KW-1133">Transmembrane helix</keyword>
<evidence type="ECO:0000313" key="11">
    <source>
        <dbReference type="Proteomes" id="UP001589776"/>
    </source>
</evidence>
<gene>
    <name evidence="10" type="ORF">ACFFK0_13445</name>
</gene>
<dbReference type="InterPro" id="IPR029151">
    <property type="entry name" value="Sensor-like_sf"/>
</dbReference>
<evidence type="ECO:0000256" key="5">
    <source>
        <dbReference type="ARBA" id="ARBA00029447"/>
    </source>
</evidence>
<dbReference type="Proteomes" id="UP001589776">
    <property type="component" value="Unassembled WGS sequence"/>
</dbReference>
<evidence type="ECO:0000259" key="8">
    <source>
        <dbReference type="PROSITE" id="PS50111"/>
    </source>
</evidence>
<comment type="similarity">
    <text evidence="5">Belongs to the methyl-accepting chemotaxis (MCP) protein family.</text>
</comment>
<keyword evidence="2" id="KW-1003">Cell membrane</keyword>